<evidence type="ECO:0000256" key="1">
    <source>
        <dbReference type="SAM" id="SignalP"/>
    </source>
</evidence>
<evidence type="ECO:0000313" key="2">
    <source>
        <dbReference type="EnsemblMetazoa" id="G26226.2:cds"/>
    </source>
</evidence>
<sequence length="424" mass="47471">MTLVFLAAISLFFCLEPCEGILAVCKKNSQFLCNDEQPTFLVGANQAWFNYATGDFGNRLYFTISMIPLQTYLTTLKAAGGNSIRLFLHIEGQGTPMFGPGGTVIGTDLQQSLIPELMEYLKFAHMNQIFVFICLWNGAYVTPVINERLHGLIKDEVNLQSYILTALTPIVTAVMNEPAMAGWDIINQPEGVMKRNVTDKNPCWDNTFLELKSSGRAIGWAKELYTPKEIQRFINLQASAIRKLYKARNKEPLITASSFNIITNTFQWNCKNLYHDYCLNISGGADDGYLSFWSTHSFDIKSEGRYDDWAPFNHYYTEYHMGGDHLPPRPLVIAGFNQVRGRPHSKWDIVKQFNHLYSNGYPGGWTWQMNAQGPDTDDWITQAKGISSLSGKYGVTVGPFGALSSPLGSLIPKNLTIPASPVGK</sequence>
<reference evidence="2" key="1">
    <citation type="submission" date="2022-08" db="UniProtKB">
        <authorList>
            <consortium name="EnsemblMetazoa"/>
        </authorList>
    </citation>
    <scope>IDENTIFICATION</scope>
    <source>
        <strain evidence="2">05x7-T-G4-1.051#20</strain>
    </source>
</reference>
<feature type="chain" id="PRO_5036450148" description="Mannan endo-1,4-beta-mannosidase" evidence="1">
    <location>
        <begin position="21"/>
        <end position="424"/>
    </location>
</feature>
<keyword evidence="3" id="KW-1185">Reference proteome</keyword>
<keyword evidence="1" id="KW-0732">Signal</keyword>
<dbReference type="OrthoDB" id="6050781at2759"/>
<feature type="signal peptide" evidence="1">
    <location>
        <begin position="1"/>
        <end position="20"/>
    </location>
</feature>
<evidence type="ECO:0000313" key="3">
    <source>
        <dbReference type="Proteomes" id="UP000005408"/>
    </source>
</evidence>
<protein>
    <recommendedName>
        <fullName evidence="4">Mannan endo-1,4-beta-mannosidase</fullName>
    </recommendedName>
</protein>
<evidence type="ECO:0008006" key="4">
    <source>
        <dbReference type="Google" id="ProtNLM"/>
    </source>
</evidence>
<dbReference type="Gene3D" id="3.20.20.80">
    <property type="entry name" value="Glycosidases"/>
    <property type="match status" value="1"/>
</dbReference>
<dbReference type="SUPFAM" id="SSF51445">
    <property type="entry name" value="(Trans)glycosidases"/>
    <property type="match status" value="1"/>
</dbReference>
<dbReference type="AlphaFoldDB" id="A0A8W8L3P4"/>
<dbReference type="OMA" id="GWAKELY"/>
<organism evidence="2 3">
    <name type="scientific">Magallana gigas</name>
    <name type="common">Pacific oyster</name>
    <name type="synonym">Crassostrea gigas</name>
    <dbReference type="NCBI Taxonomy" id="29159"/>
    <lineage>
        <taxon>Eukaryota</taxon>
        <taxon>Metazoa</taxon>
        <taxon>Spiralia</taxon>
        <taxon>Lophotrochozoa</taxon>
        <taxon>Mollusca</taxon>
        <taxon>Bivalvia</taxon>
        <taxon>Autobranchia</taxon>
        <taxon>Pteriomorphia</taxon>
        <taxon>Ostreida</taxon>
        <taxon>Ostreoidea</taxon>
        <taxon>Ostreidae</taxon>
        <taxon>Magallana</taxon>
    </lineage>
</organism>
<proteinExistence type="predicted"/>
<accession>A0A8W8L3P4</accession>
<dbReference type="InterPro" id="IPR017853">
    <property type="entry name" value="GH"/>
</dbReference>
<dbReference type="EnsemblMetazoa" id="G26226.2">
    <property type="protein sequence ID" value="G26226.2:cds"/>
    <property type="gene ID" value="G26226"/>
</dbReference>
<dbReference type="PANTHER" id="PTHR37398">
    <property type="entry name" value="ENDO-BETA-1,4-MANNANASE"/>
    <property type="match status" value="1"/>
</dbReference>
<dbReference type="PANTHER" id="PTHR37398:SF3">
    <property type="entry name" value="GLYCOSIDE HYDROLASE FAMILY 5 DOMAIN-CONTAINING PROTEIN"/>
    <property type="match status" value="1"/>
</dbReference>
<name>A0A8W8L3P4_MAGGI</name>
<dbReference type="Proteomes" id="UP000005408">
    <property type="component" value="Unassembled WGS sequence"/>
</dbReference>